<evidence type="ECO:0000256" key="4">
    <source>
        <dbReference type="ARBA" id="ARBA00022597"/>
    </source>
</evidence>
<evidence type="ECO:0000256" key="5">
    <source>
        <dbReference type="ARBA" id="ARBA00022679"/>
    </source>
</evidence>
<dbReference type="PANTHER" id="PTHR30175">
    <property type="entry name" value="PHOSPHOTRANSFERASE SYSTEM TRANSPORT PROTEIN"/>
    <property type="match status" value="1"/>
</dbReference>
<evidence type="ECO:0000259" key="13">
    <source>
        <dbReference type="PROSITE" id="PS51098"/>
    </source>
</evidence>
<comment type="subcellular location">
    <subcellularLocation>
        <location evidence="1">Cell membrane</location>
        <topology evidence="1">Multi-pass membrane protein</topology>
    </subcellularLocation>
</comment>
<name>A0A0L8L729_9ACTN</name>
<evidence type="ECO:0000313" key="16">
    <source>
        <dbReference type="Proteomes" id="UP000037251"/>
    </source>
</evidence>
<feature type="domain" description="PTS EIIC type-1" evidence="14">
    <location>
        <begin position="113"/>
        <end position="461"/>
    </location>
</feature>
<evidence type="ECO:0000256" key="2">
    <source>
        <dbReference type="ARBA" id="ARBA00022448"/>
    </source>
</evidence>
<feature type="transmembrane region" description="Helical" evidence="12">
    <location>
        <begin position="201"/>
        <end position="224"/>
    </location>
</feature>
<feature type="transmembrane region" description="Helical" evidence="12">
    <location>
        <begin position="244"/>
        <end position="262"/>
    </location>
</feature>
<dbReference type="PROSITE" id="PS51098">
    <property type="entry name" value="PTS_EIIB_TYPE_1"/>
    <property type="match status" value="1"/>
</dbReference>
<evidence type="ECO:0000256" key="8">
    <source>
        <dbReference type="ARBA" id="ARBA00022777"/>
    </source>
</evidence>
<dbReference type="InterPro" id="IPR050558">
    <property type="entry name" value="PTS_Sugar-Specific_Components"/>
</dbReference>
<dbReference type="EMBL" id="LGUS01000168">
    <property type="protein sequence ID" value="KOG34013.1"/>
    <property type="molecule type" value="Genomic_DNA"/>
</dbReference>
<dbReference type="SUPFAM" id="SSF55604">
    <property type="entry name" value="Glucose permease domain IIB"/>
    <property type="match status" value="1"/>
</dbReference>
<feature type="active site" description="Phosphocysteine intermediate; for EIIB activity" evidence="11">
    <location>
        <position position="28"/>
    </location>
</feature>
<feature type="transmembrane region" description="Helical" evidence="12">
    <location>
        <begin position="430"/>
        <end position="450"/>
    </location>
</feature>
<keyword evidence="5" id="KW-0808">Transferase</keyword>
<dbReference type="InterPro" id="IPR013013">
    <property type="entry name" value="PTS_EIIC_1"/>
</dbReference>
<dbReference type="GO" id="GO:0009401">
    <property type="term" value="P:phosphoenolpyruvate-dependent sugar phosphotransferase system"/>
    <property type="evidence" value="ECO:0007669"/>
    <property type="project" value="UniProtKB-KW"/>
</dbReference>
<keyword evidence="2" id="KW-0813">Transport</keyword>
<dbReference type="AlphaFoldDB" id="A0A0L8L729"/>
<keyword evidence="16" id="KW-1185">Reference proteome</keyword>
<dbReference type="eggNOG" id="COG1263">
    <property type="taxonomic scope" value="Bacteria"/>
</dbReference>
<dbReference type="GO" id="GO:0090588">
    <property type="term" value="F:protein-phosphocysteine-N-acetylmuramate phosphotransferase system transporter activity"/>
    <property type="evidence" value="ECO:0007669"/>
    <property type="project" value="TreeGrafter"/>
</dbReference>
<evidence type="ECO:0000256" key="7">
    <source>
        <dbReference type="ARBA" id="ARBA00022692"/>
    </source>
</evidence>
<dbReference type="InterPro" id="IPR001996">
    <property type="entry name" value="PTS_IIB_1"/>
</dbReference>
<keyword evidence="10 12" id="KW-0472">Membrane</keyword>
<comment type="caution">
    <text evidence="15">The sequence shown here is derived from an EMBL/GenBank/DDBJ whole genome shotgun (WGS) entry which is preliminary data.</text>
</comment>
<feature type="transmembrane region" description="Helical" evidence="12">
    <location>
        <begin position="175"/>
        <end position="194"/>
    </location>
</feature>
<feature type="transmembrane region" description="Helical" evidence="12">
    <location>
        <begin position="319"/>
        <end position="341"/>
    </location>
</feature>
<dbReference type="eggNOG" id="COG1264">
    <property type="taxonomic scope" value="Bacteria"/>
</dbReference>
<keyword evidence="6" id="KW-0598">Phosphotransferase system</keyword>
<evidence type="ECO:0000256" key="6">
    <source>
        <dbReference type="ARBA" id="ARBA00022683"/>
    </source>
</evidence>
<dbReference type="CDD" id="cd00212">
    <property type="entry name" value="PTS_IIB_glc"/>
    <property type="match status" value="1"/>
</dbReference>
<dbReference type="RefSeq" id="WP_030043569.1">
    <property type="nucleotide sequence ID" value="NZ_KL575631.1"/>
</dbReference>
<dbReference type="InterPro" id="IPR003352">
    <property type="entry name" value="PTS_EIIC"/>
</dbReference>
<dbReference type="InterPro" id="IPR036878">
    <property type="entry name" value="Glu_permease_IIB"/>
</dbReference>
<feature type="transmembrane region" description="Helical" evidence="12">
    <location>
        <begin position="353"/>
        <end position="372"/>
    </location>
</feature>
<dbReference type="Pfam" id="PF00367">
    <property type="entry name" value="PTS_EIIB"/>
    <property type="match status" value="1"/>
</dbReference>
<dbReference type="PROSITE" id="PS01035">
    <property type="entry name" value="PTS_EIIB_TYPE_1_CYS"/>
    <property type="match status" value="1"/>
</dbReference>
<dbReference type="Gene3D" id="3.30.1360.60">
    <property type="entry name" value="Glucose permease domain IIB"/>
    <property type="match status" value="1"/>
</dbReference>
<dbReference type="OrthoDB" id="9797715at2"/>
<keyword evidence="9 12" id="KW-1133">Transmembrane helix</keyword>
<evidence type="ECO:0000256" key="12">
    <source>
        <dbReference type="SAM" id="Phobius"/>
    </source>
</evidence>
<evidence type="ECO:0000313" key="15">
    <source>
        <dbReference type="EMBL" id="KOG34013.1"/>
    </source>
</evidence>
<organism evidence="15 16">
    <name type="scientific">Streptomyces resistomycificus</name>
    <dbReference type="NCBI Taxonomy" id="67356"/>
    <lineage>
        <taxon>Bacteria</taxon>
        <taxon>Bacillati</taxon>
        <taxon>Actinomycetota</taxon>
        <taxon>Actinomycetes</taxon>
        <taxon>Kitasatosporales</taxon>
        <taxon>Streptomycetaceae</taxon>
        <taxon>Streptomyces</taxon>
        <taxon>Streptomyces aurantiacus group</taxon>
    </lineage>
</organism>
<keyword evidence="8" id="KW-0418">Kinase</keyword>
<keyword evidence="4 15" id="KW-0762">Sugar transport</keyword>
<evidence type="ECO:0000256" key="9">
    <source>
        <dbReference type="ARBA" id="ARBA00022989"/>
    </source>
</evidence>
<dbReference type="Pfam" id="PF02378">
    <property type="entry name" value="PTS_EIIC"/>
    <property type="match status" value="1"/>
</dbReference>
<feature type="transmembrane region" description="Helical" evidence="12">
    <location>
        <begin position="378"/>
        <end position="399"/>
    </location>
</feature>
<keyword evidence="7 12" id="KW-0812">Transmembrane</keyword>
<dbReference type="STRING" id="67356.AQJ84_19090"/>
<proteinExistence type="predicted"/>
<keyword evidence="3" id="KW-1003">Cell membrane</keyword>
<accession>A0A0L8L729</accession>
<dbReference type="Proteomes" id="UP000037251">
    <property type="component" value="Unassembled WGS sequence"/>
</dbReference>
<evidence type="ECO:0000256" key="1">
    <source>
        <dbReference type="ARBA" id="ARBA00004651"/>
    </source>
</evidence>
<dbReference type="PATRIC" id="fig|67356.5.peg.4420"/>
<dbReference type="PROSITE" id="PS51103">
    <property type="entry name" value="PTS_EIIC_TYPE_1"/>
    <property type="match status" value="1"/>
</dbReference>
<gene>
    <name evidence="15" type="ORF">ADK37_20780</name>
</gene>
<sequence>MPTSSSALAAALLPLVGGPANVLSTAHCMTRLRLGLADRSLVDEAGLRAVPGVLGVVVDDDTYQIVLGPGVVTRVTARFDALLGSSSPLAARGVQLKEEQRQRNATPLKLALRRVANVFVPLIPALVGCGVLAGLNGLLVNLGWLPSLTPALAAVASAFMALIAVFVGHNTAKEFGGTPVLGGAVAAVVVYPGVAKVTAFGVTLAPGQGGVLGALAAAVLGTYVEKWCRTWVPATLDVLLTPTLTVLVSGLATLYGLMYAAGEISSAIGTAANWLLTTTGAAAGLVLGGLFLPLVMLGLHQALIPIHTTLVEQQGYTVLLPLLAMAGAGQVGAAAAVYVRLRHDTSLRTTIRSALPAGLLGVGEPLIYGVSLPLGRPFLTACAGGSAGGAFVGFFAMLGDRVGATAIGPSGWALFPLLAGNRALPVTAAIYGGGLVTAYVVGFLATYAFGLTGVASPESRTDANQPC</sequence>
<evidence type="ECO:0000259" key="14">
    <source>
        <dbReference type="PROSITE" id="PS51103"/>
    </source>
</evidence>
<evidence type="ECO:0000256" key="3">
    <source>
        <dbReference type="ARBA" id="ARBA00022475"/>
    </source>
</evidence>
<dbReference type="GO" id="GO:0016301">
    <property type="term" value="F:kinase activity"/>
    <property type="evidence" value="ECO:0007669"/>
    <property type="project" value="UniProtKB-KW"/>
</dbReference>
<feature type="transmembrane region" description="Helical" evidence="12">
    <location>
        <begin position="151"/>
        <end position="169"/>
    </location>
</feature>
<evidence type="ECO:0000256" key="11">
    <source>
        <dbReference type="PROSITE-ProRule" id="PRU00421"/>
    </source>
</evidence>
<dbReference type="PANTHER" id="PTHR30175:SF3">
    <property type="entry name" value="PTS SYSTEM N-ACETYLMURAMIC ACID-SPECIFIC EIIBC COMPONENT"/>
    <property type="match status" value="1"/>
</dbReference>
<dbReference type="GO" id="GO:0008982">
    <property type="term" value="F:protein-N(PI)-phosphohistidine-sugar phosphotransferase activity"/>
    <property type="evidence" value="ECO:0007669"/>
    <property type="project" value="InterPro"/>
</dbReference>
<protein>
    <submittedName>
        <fullName evidence="15">PTS sugar transporter subunit IIC</fullName>
    </submittedName>
</protein>
<feature type="domain" description="PTS EIIB type-1" evidence="13">
    <location>
        <begin position="6"/>
        <end position="89"/>
    </location>
</feature>
<evidence type="ECO:0000256" key="10">
    <source>
        <dbReference type="ARBA" id="ARBA00023136"/>
    </source>
</evidence>
<feature type="transmembrane region" description="Helical" evidence="12">
    <location>
        <begin position="118"/>
        <end position="139"/>
    </location>
</feature>
<dbReference type="GO" id="GO:0005886">
    <property type="term" value="C:plasma membrane"/>
    <property type="evidence" value="ECO:0007669"/>
    <property type="project" value="UniProtKB-SubCell"/>
</dbReference>
<reference evidence="16" key="1">
    <citation type="submission" date="2015-07" db="EMBL/GenBank/DDBJ databases">
        <authorList>
            <person name="Ju K.-S."/>
            <person name="Doroghazi J.R."/>
            <person name="Metcalf W.W."/>
        </authorList>
    </citation>
    <scope>NUCLEOTIDE SEQUENCE [LARGE SCALE GENOMIC DNA]</scope>
    <source>
        <strain evidence="16">NRRL 2290</strain>
    </source>
</reference>
<dbReference type="InterPro" id="IPR018113">
    <property type="entry name" value="PTrfase_EIIB_Cys"/>
</dbReference>
<feature type="transmembrane region" description="Helical" evidence="12">
    <location>
        <begin position="274"/>
        <end position="299"/>
    </location>
</feature>